<dbReference type="Pfam" id="PF03349">
    <property type="entry name" value="Toluene_X"/>
    <property type="match status" value="1"/>
</dbReference>
<dbReference type="PANTHER" id="PTHR35093">
    <property type="entry name" value="OUTER MEMBRANE PROTEIN NMB0088-RELATED"/>
    <property type="match status" value="1"/>
</dbReference>
<keyword evidence="9" id="KW-1185">Reference proteome</keyword>
<organism evidence="8 9">
    <name type="scientific">Chryseobacterium soldanellicola</name>
    <dbReference type="NCBI Taxonomy" id="311333"/>
    <lineage>
        <taxon>Bacteria</taxon>
        <taxon>Pseudomonadati</taxon>
        <taxon>Bacteroidota</taxon>
        <taxon>Flavobacteriia</taxon>
        <taxon>Flavobacteriales</taxon>
        <taxon>Weeksellaceae</taxon>
        <taxon>Chryseobacterium group</taxon>
        <taxon>Chryseobacterium</taxon>
    </lineage>
</organism>
<dbReference type="GO" id="GO:0009279">
    <property type="term" value="C:cell outer membrane"/>
    <property type="evidence" value="ECO:0007669"/>
    <property type="project" value="UniProtKB-SubCell"/>
</dbReference>
<dbReference type="AlphaFoldDB" id="A0A1H1AI26"/>
<protein>
    <submittedName>
        <fullName evidence="8">Long-chain fatty acid transport protein</fullName>
    </submittedName>
</protein>
<reference evidence="9" key="1">
    <citation type="submission" date="2016-10" db="EMBL/GenBank/DDBJ databases">
        <authorList>
            <person name="Varghese N."/>
            <person name="Submissions S."/>
        </authorList>
    </citation>
    <scope>NUCLEOTIDE SEQUENCE [LARGE SCALE GENOMIC DNA]</scope>
    <source>
        <strain evidence="9">DSM 17072</strain>
    </source>
</reference>
<dbReference type="GO" id="GO:0015483">
    <property type="term" value="F:long-chain fatty acid transporting porin activity"/>
    <property type="evidence" value="ECO:0007669"/>
    <property type="project" value="TreeGrafter"/>
</dbReference>
<dbReference type="Gene3D" id="2.40.160.60">
    <property type="entry name" value="Outer membrane protein transport protein (OMPP1/FadL/TodX)"/>
    <property type="match status" value="1"/>
</dbReference>
<evidence type="ECO:0000256" key="3">
    <source>
        <dbReference type="ARBA" id="ARBA00022452"/>
    </source>
</evidence>
<evidence type="ECO:0000313" key="9">
    <source>
        <dbReference type="Proteomes" id="UP000199627"/>
    </source>
</evidence>
<gene>
    <name evidence="8" type="ORF">SAMN05421664_1433</name>
</gene>
<keyword evidence="5" id="KW-0732">Signal</keyword>
<dbReference type="SUPFAM" id="SSF56935">
    <property type="entry name" value="Porins"/>
    <property type="match status" value="1"/>
</dbReference>
<keyword evidence="6" id="KW-0472">Membrane</keyword>
<evidence type="ECO:0000256" key="5">
    <source>
        <dbReference type="ARBA" id="ARBA00022729"/>
    </source>
</evidence>
<evidence type="ECO:0000313" key="8">
    <source>
        <dbReference type="EMBL" id="SDQ39315.1"/>
    </source>
</evidence>
<accession>A0A1H1AI26</accession>
<evidence type="ECO:0000256" key="1">
    <source>
        <dbReference type="ARBA" id="ARBA00004571"/>
    </source>
</evidence>
<dbReference type="STRING" id="311333.SAMN05421664_1433"/>
<evidence type="ECO:0000256" key="2">
    <source>
        <dbReference type="ARBA" id="ARBA00008163"/>
    </source>
</evidence>
<keyword evidence="7" id="KW-0998">Cell outer membrane</keyword>
<dbReference type="InterPro" id="IPR005017">
    <property type="entry name" value="OMPP1/FadL/TodX"/>
</dbReference>
<keyword evidence="4" id="KW-0812">Transmembrane</keyword>
<comment type="similarity">
    <text evidence="2">Belongs to the OmpP1/FadL family.</text>
</comment>
<evidence type="ECO:0000256" key="6">
    <source>
        <dbReference type="ARBA" id="ARBA00023136"/>
    </source>
</evidence>
<evidence type="ECO:0000256" key="7">
    <source>
        <dbReference type="ARBA" id="ARBA00023237"/>
    </source>
</evidence>
<dbReference type="OrthoDB" id="9922at2"/>
<comment type="subcellular location">
    <subcellularLocation>
        <location evidence="1">Cell outer membrane</location>
        <topology evidence="1">Multi-pass membrane protein</topology>
    </subcellularLocation>
</comment>
<dbReference type="Proteomes" id="UP000199627">
    <property type="component" value="Unassembled WGS sequence"/>
</dbReference>
<sequence>MKKILVSTALLAGVLSYAGGFRVSLQGVRQLAMAHTSAHAEDASVAFFNPAGMSFIPSKLSIAVGGFAAGNKVTFQNMNTLQNTETDNPIGTPVYAAIAYKPVDKLSIGFSFSTPFGSTIEYPSDWEGKEMVQKLELKAYYFQPMVSYKFNDWFAFGASYIYARGQVNWDKAITQFGGELNLKDDKAVGHGYGFGFYFRPDPKLDISIAYRSPVDMKATHGKATFKFPSQSVYPLLGLDPSTGQDDFSAMLPLVEEYTVGLTYKITPKWLVSADFNYHGWDRYGKLKLDFASAPVGNQADPTVLVAPKNFHNTKTFRLGTQYAFTDMIYARLGAYYDESPYGDEDFIPETPSYDTYVVTGGVGFKLKQFGVDIAGGYAMPQARDVKNANLGFYGQSTATAFYVGLGLSYNPF</sequence>
<dbReference type="RefSeq" id="WP_089755058.1">
    <property type="nucleotide sequence ID" value="NZ_FNKL01000002.1"/>
</dbReference>
<evidence type="ECO:0000256" key="4">
    <source>
        <dbReference type="ARBA" id="ARBA00022692"/>
    </source>
</evidence>
<keyword evidence="3" id="KW-1134">Transmembrane beta strand</keyword>
<name>A0A1H1AI26_9FLAO</name>
<dbReference type="EMBL" id="FNKL01000002">
    <property type="protein sequence ID" value="SDQ39315.1"/>
    <property type="molecule type" value="Genomic_DNA"/>
</dbReference>
<proteinExistence type="inferred from homology"/>
<dbReference type="PANTHER" id="PTHR35093:SF8">
    <property type="entry name" value="OUTER MEMBRANE PROTEIN NMB0088-RELATED"/>
    <property type="match status" value="1"/>
</dbReference>